<accession>A0ABQ1FWF1</accession>
<evidence type="ECO:0000313" key="2">
    <source>
        <dbReference type="EMBL" id="GGA31966.1"/>
    </source>
</evidence>
<reference evidence="3" key="1">
    <citation type="journal article" date="2019" name="Int. J. Syst. Evol. Microbiol.">
        <title>The Global Catalogue of Microorganisms (GCM) 10K type strain sequencing project: providing services to taxonomists for standard genome sequencing and annotation.</title>
        <authorList>
            <consortium name="The Broad Institute Genomics Platform"/>
            <consortium name="The Broad Institute Genome Sequencing Center for Infectious Disease"/>
            <person name="Wu L."/>
            <person name="Ma J."/>
        </authorList>
    </citation>
    <scope>NUCLEOTIDE SEQUENCE [LARGE SCALE GENOMIC DNA]</scope>
    <source>
        <strain evidence="3">CGMCC 1.12404</strain>
    </source>
</reference>
<dbReference type="RefSeq" id="WP_188428642.1">
    <property type="nucleotide sequence ID" value="NZ_BMEX01000001.1"/>
</dbReference>
<dbReference type="NCBIfam" id="TIGR01641">
    <property type="entry name" value="phageSPP1_gp7"/>
    <property type="match status" value="1"/>
</dbReference>
<dbReference type="Pfam" id="PF04233">
    <property type="entry name" value="Phage_Mu_F"/>
    <property type="match status" value="1"/>
</dbReference>
<organism evidence="2 3">
    <name type="scientific">Kroppenstedtia guangzhouensis</name>
    <dbReference type="NCBI Taxonomy" id="1274356"/>
    <lineage>
        <taxon>Bacteria</taxon>
        <taxon>Bacillati</taxon>
        <taxon>Bacillota</taxon>
        <taxon>Bacilli</taxon>
        <taxon>Bacillales</taxon>
        <taxon>Thermoactinomycetaceae</taxon>
        <taxon>Kroppenstedtia</taxon>
    </lineage>
</organism>
<feature type="domain" description="Phage head morphogenesis" evidence="1">
    <location>
        <begin position="151"/>
        <end position="272"/>
    </location>
</feature>
<protein>
    <recommendedName>
        <fullName evidence="1">Phage head morphogenesis domain-containing protein</fullName>
    </recommendedName>
</protein>
<name>A0ABQ1FWF1_9BACL</name>
<sequence length="290" mass="33392">MRALEASARITDVLVAHGGLPAYKASGDGWDQIREATAIALTGSLTLLLDGVLHRLLAALRDLGFIPNDPERRKDFLDGFLGHLYEDLPEEVSKAALEAAQNGRMISFLELRKQTKIEFSWTVWDEWTEKELRDRYYRFSQETAERLIGDVGKVLDRAYVDGLGIDDAAEELRRVFHDMEDWNLQRIARTEINAAQNEGRYRSFQESGVVDYIQWVTAKDDRVRFIPRDKADHRVLHGEVIRLGETFSNGLRYPHDREGTPLNEFINCRCTFRAYFPKPGMLIYKTPFIP</sequence>
<keyword evidence="3" id="KW-1185">Reference proteome</keyword>
<comment type="caution">
    <text evidence="2">The sequence shown here is derived from an EMBL/GenBank/DDBJ whole genome shotgun (WGS) entry which is preliminary data.</text>
</comment>
<dbReference type="EMBL" id="BMEX01000001">
    <property type="protein sequence ID" value="GGA31966.1"/>
    <property type="molecule type" value="Genomic_DNA"/>
</dbReference>
<gene>
    <name evidence="2" type="ORF">GCM10007416_00640</name>
</gene>
<dbReference type="InterPro" id="IPR006528">
    <property type="entry name" value="Phage_head_morphogenesis_dom"/>
</dbReference>
<evidence type="ECO:0000259" key="1">
    <source>
        <dbReference type="Pfam" id="PF04233"/>
    </source>
</evidence>
<evidence type="ECO:0000313" key="3">
    <source>
        <dbReference type="Proteomes" id="UP000617979"/>
    </source>
</evidence>
<dbReference type="Proteomes" id="UP000617979">
    <property type="component" value="Unassembled WGS sequence"/>
</dbReference>
<proteinExistence type="predicted"/>